<evidence type="ECO:0000313" key="8">
    <source>
        <dbReference type="EMBL" id="GAA2118736.1"/>
    </source>
</evidence>
<gene>
    <name evidence="8" type="ORF">GCM10009824_19230</name>
</gene>
<comment type="subcellular location">
    <subcellularLocation>
        <location evidence="1">Cell membrane</location>
        <topology evidence="1">Multi-pass membrane protein</topology>
    </subcellularLocation>
</comment>
<organism evidence="8 9">
    <name type="scientific">Kocuria atrinae</name>
    <dbReference type="NCBI Taxonomy" id="592377"/>
    <lineage>
        <taxon>Bacteria</taxon>
        <taxon>Bacillati</taxon>
        <taxon>Actinomycetota</taxon>
        <taxon>Actinomycetes</taxon>
        <taxon>Micrococcales</taxon>
        <taxon>Micrococcaceae</taxon>
        <taxon>Kocuria</taxon>
    </lineage>
</organism>
<reference evidence="9" key="1">
    <citation type="journal article" date="2019" name="Int. J. Syst. Evol. Microbiol.">
        <title>The Global Catalogue of Microorganisms (GCM) 10K type strain sequencing project: providing services to taxonomists for standard genome sequencing and annotation.</title>
        <authorList>
            <consortium name="The Broad Institute Genomics Platform"/>
            <consortium name="The Broad Institute Genome Sequencing Center for Infectious Disease"/>
            <person name="Wu L."/>
            <person name="Ma J."/>
        </authorList>
    </citation>
    <scope>NUCLEOTIDE SEQUENCE [LARGE SCALE GENOMIC DNA]</scope>
    <source>
        <strain evidence="9">JCM 15914</strain>
    </source>
</reference>
<feature type="transmembrane region" description="Helical" evidence="6">
    <location>
        <begin position="161"/>
        <end position="180"/>
    </location>
</feature>
<evidence type="ECO:0000256" key="4">
    <source>
        <dbReference type="ARBA" id="ARBA00023136"/>
    </source>
</evidence>
<dbReference type="SUPFAM" id="SSF103473">
    <property type="entry name" value="MFS general substrate transporter"/>
    <property type="match status" value="1"/>
</dbReference>
<sequence length="271" mass="28966">MVARDFRWMYFLLAVLLVVATLMFVKLVPSESPADKAAAADKTAAKAKNDVSILDAWKNRNSLVLGLCLLLNNAVGVGLLTWLATMYSEQFGITPTGWEYMVVMVGYGPSLWIATSTGATVVKRWFENNEMVFMLLMSSIGAVLMVIAVIIPNLWGSAVMMWLANLFIMWSFSAILMLPYRLIPLKIIGSAFAVINIGAFIGGMAQGALVGAAVDAAGYVVAFIVLAIMLVAGGLAPFLLKEPARPINEPTTPPGSPEAGVEAATGTTDEK</sequence>
<feature type="transmembrane region" description="Helical" evidence="6">
    <location>
        <begin position="134"/>
        <end position="155"/>
    </location>
</feature>
<dbReference type="Pfam" id="PF07690">
    <property type="entry name" value="MFS_1"/>
    <property type="match status" value="1"/>
</dbReference>
<dbReference type="InterPro" id="IPR036259">
    <property type="entry name" value="MFS_trans_sf"/>
</dbReference>
<feature type="transmembrane region" description="Helical" evidence="6">
    <location>
        <begin position="63"/>
        <end position="88"/>
    </location>
</feature>
<evidence type="ECO:0000259" key="7">
    <source>
        <dbReference type="PROSITE" id="PS50850"/>
    </source>
</evidence>
<feature type="transmembrane region" description="Helical" evidence="6">
    <location>
        <begin position="100"/>
        <end position="122"/>
    </location>
</feature>
<feature type="region of interest" description="Disordered" evidence="5">
    <location>
        <begin position="246"/>
        <end position="271"/>
    </location>
</feature>
<evidence type="ECO:0000256" key="5">
    <source>
        <dbReference type="SAM" id="MobiDB-lite"/>
    </source>
</evidence>
<dbReference type="EMBL" id="BAAAQA010000018">
    <property type="protein sequence ID" value="GAA2118736.1"/>
    <property type="molecule type" value="Genomic_DNA"/>
</dbReference>
<protein>
    <recommendedName>
        <fullName evidence="7">Major facilitator superfamily (MFS) profile domain-containing protein</fullName>
    </recommendedName>
</protein>
<evidence type="ECO:0000256" key="6">
    <source>
        <dbReference type="SAM" id="Phobius"/>
    </source>
</evidence>
<keyword evidence="9" id="KW-1185">Reference proteome</keyword>
<comment type="caution">
    <text evidence="8">The sequence shown here is derived from an EMBL/GenBank/DDBJ whole genome shotgun (WGS) entry which is preliminary data.</text>
</comment>
<feature type="transmembrane region" description="Helical" evidence="6">
    <location>
        <begin position="187"/>
        <end position="210"/>
    </location>
</feature>
<proteinExistence type="predicted"/>
<dbReference type="InterPro" id="IPR020846">
    <property type="entry name" value="MFS_dom"/>
</dbReference>
<accession>A0ABN2XXS7</accession>
<dbReference type="Proteomes" id="UP001500166">
    <property type="component" value="Unassembled WGS sequence"/>
</dbReference>
<dbReference type="InterPro" id="IPR011701">
    <property type="entry name" value="MFS"/>
</dbReference>
<keyword evidence="3 6" id="KW-1133">Transmembrane helix</keyword>
<feature type="domain" description="Major facilitator superfamily (MFS) profile" evidence="7">
    <location>
        <begin position="1"/>
        <end position="245"/>
    </location>
</feature>
<dbReference type="Gene3D" id="1.20.1250.20">
    <property type="entry name" value="MFS general substrate transporter like domains"/>
    <property type="match status" value="1"/>
</dbReference>
<feature type="transmembrane region" description="Helical" evidence="6">
    <location>
        <begin position="6"/>
        <end position="25"/>
    </location>
</feature>
<keyword evidence="4 6" id="KW-0472">Membrane</keyword>
<dbReference type="PROSITE" id="PS50850">
    <property type="entry name" value="MFS"/>
    <property type="match status" value="1"/>
</dbReference>
<evidence type="ECO:0000256" key="2">
    <source>
        <dbReference type="ARBA" id="ARBA00022692"/>
    </source>
</evidence>
<evidence type="ECO:0000256" key="3">
    <source>
        <dbReference type="ARBA" id="ARBA00022989"/>
    </source>
</evidence>
<evidence type="ECO:0000256" key="1">
    <source>
        <dbReference type="ARBA" id="ARBA00004651"/>
    </source>
</evidence>
<evidence type="ECO:0000313" key="9">
    <source>
        <dbReference type="Proteomes" id="UP001500166"/>
    </source>
</evidence>
<feature type="transmembrane region" description="Helical" evidence="6">
    <location>
        <begin position="216"/>
        <end position="240"/>
    </location>
</feature>
<keyword evidence="2 6" id="KW-0812">Transmembrane</keyword>
<name>A0ABN2XXS7_9MICC</name>